<evidence type="ECO:0000259" key="1">
    <source>
        <dbReference type="PROSITE" id="PS50883"/>
    </source>
</evidence>
<organism evidence="2 3">
    <name type="scientific">Nakamurella alba</name>
    <dbReference type="NCBI Taxonomy" id="2665158"/>
    <lineage>
        <taxon>Bacteria</taxon>
        <taxon>Bacillati</taxon>
        <taxon>Actinomycetota</taxon>
        <taxon>Actinomycetes</taxon>
        <taxon>Nakamurellales</taxon>
        <taxon>Nakamurellaceae</taxon>
        <taxon>Nakamurella</taxon>
    </lineage>
</organism>
<proteinExistence type="predicted"/>
<dbReference type="AlphaFoldDB" id="A0A7K1FP37"/>
<gene>
    <name evidence="2" type="ORF">GIS00_14190</name>
</gene>
<dbReference type="EMBL" id="WLYK01000005">
    <property type="protein sequence ID" value="MTD15089.1"/>
    <property type="molecule type" value="Genomic_DNA"/>
</dbReference>
<evidence type="ECO:0000313" key="3">
    <source>
        <dbReference type="Proteomes" id="UP000460221"/>
    </source>
</evidence>
<dbReference type="InterPro" id="IPR050706">
    <property type="entry name" value="Cyclic-di-GMP_PDE-like"/>
</dbReference>
<comment type="caution">
    <text evidence="2">The sequence shown here is derived from an EMBL/GenBank/DDBJ whole genome shotgun (WGS) entry which is preliminary data.</text>
</comment>
<evidence type="ECO:0000313" key="2">
    <source>
        <dbReference type="EMBL" id="MTD15089.1"/>
    </source>
</evidence>
<accession>A0A7K1FP37</accession>
<dbReference type="PROSITE" id="PS50883">
    <property type="entry name" value="EAL"/>
    <property type="match status" value="1"/>
</dbReference>
<name>A0A7K1FP37_9ACTN</name>
<reference evidence="2 3" key="1">
    <citation type="submission" date="2019-11" db="EMBL/GenBank/DDBJ databases">
        <authorList>
            <person name="Jiang L.-Q."/>
        </authorList>
    </citation>
    <scope>NUCLEOTIDE SEQUENCE [LARGE SCALE GENOMIC DNA]</scope>
    <source>
        <strain evidence="2 3">YIM 132087</strain>
    </source>
</reference>
<keyword evidence="3" id="KW-1185">Reference proteome</keyword>
<protein>
    <submittedName>
        <fullName evidence="2">EAL domain-containing protein</fullName>
    </submittedName>
</protein>
<dbReference type="InterPro" id="IPR035919">
    <property type="entry name" value="EAL_sf"/>
</dbReference>
<dbReference type="GO" id="GO:0071111">
    <property type="term" value="F:cyclic-guanylate-specific phosphodiesterase activity"/>
    <property type="evidence" value="ECO:0007669"/>
    <property type="project" value="InterPro"/>
</dbReference>
<dbReference type="SMART" id="SM00052">
    <property type="entry name" value="EAL"/>
    <property type="match status" value="1"/>
</dbReference>
<sequence>MRRHFDYSPRGYRHRWWIGGGAVSSEVMLPAEESALLEDVLASGRISTVFQPIVDLETGSTVGYEALARGPRGPLERPDLLFTAARRAGRVAELDELCRGTAIRSAIEVGVHAPQTLFLNIEPEAADPSTLDEVLELAASAGDLGVVLEITERALAARPARLLATVARLREAGWRIALDDVGADDLSLAFMPILRPDIIKLDMNLVQRRPDATVAAIHTAVDAYAERSGAVVLAEGIETAEHLQMARSLGATLGQGWMYGRPGPSVPTQTGPVDGNVLVPPAPVDEQSRPFASPFDARPTGTSTRRAGRTLLYEISKHLEREAIRAGRTSVVVATFQWPEQFTGATRDRYVDVIREAGFVAAVCPVDEADPVRGQWNVCVLSPHFAGALLARDIDAPSTDPDRLFEFVVTHDRSAVAAAIGAVMTRLDPPAGDPVLVDIDDGTVREVADLPRLKYLR</sequence>
<dbReference type="PANTHER" id="PTHR33121">
    <property type="entry name" value="CYCLIC DI-GMP PHOSPHODIESTERASE PDEF"/>
    <property type="match status" value="1"/>
</dbReference>
<dbReference type="PANTHER" id="PTHR33121:SF76">
    <property type="entry name" value="SIGNALING PROTEIN"/>
    <property type="match status" value="1"/>
</dbReference>
<dbReference type="Gene3D" id="3.20.20.450">
    <property type="entry name" value="EAL domain"/>
    <property type="match status" value="1"/>
</dbReference>
<dbReference type="SUPFAM" id="SSF141868">
    <property type="entry name" value="EAL domain-like"/>
    <property type="match status" value="1"/>
</dbReference>
<dbReference type="Proteomes" id="UP000460221">
    <property type="component" value="Unassembled WGS sequence"/>
</dbReference>
<dbReference type="InterPro" id="IPR001633">
    <property type="entry name" value="EAL_dom"/>
</dbReference>
<feature type="domain" description="EAL" evidence="1">
    <location>
        <begin position="30"/>
        <end position="276"/>
    </location>
</feature>
<dbReference type="CDD" id="cd01948">
    <property type="entry name" value="EAL"/>
    <property type="match status" value="1"/>
</dbReference>
<dbReference type="Pfam" id="PF00563">
    <property type="entry name" value="EAL"/>
    <property type="match status" value="1"/>
</dbReference>